<dbReference type="CDD" id="cd03255">
    <property type="entry name" value="ABC_MJ0796_LolCDE_FtsE"/>
    <property type="match status" value="1"/>
</dbReference>
<dbReference type="Proteomes" id="UP001500767">
    <property type="component" value="Unassembled WGS sequence"/>
</dbReference>
<accession>A0ABP6WML1</accession>
<evidence type="ECO:0000259" key="4">
    <source>
        <dbReference type="PROSITE" id="PS50893"/>
    </source>
</evidence>
<dbReference type="Gene3D" id="3.40.50.300">
    <property type="entry name" value="P-loop containing nucleotide triphosphate hydrolases"/>
    <property type="match status" value="1"/>
</dbReference>
<keyword evidence="1" id="KW-0813">Transport</keyword>
<dbReference type="InterPro" id="IPR003439">
    <property type="entry name" value="ABC_transporter-like_ATP-bd"/>
</dbReference>
<dbReference type="SMART" id="SM00382">
    <property type="entry name" value="AAA"/>
    <property type="match status" value="1"/>
</dbReference>
<dbReference type="PROSITE" id="PS00211">
    <property type="entry name" value="ABC_TRANSPORTER_1"/>
    <property type="match status" value="1"/>
</dbReference>
<gene>
    <name evidence="5" type="ORF">GCM10022197_04930</name>
</gene>
<sequence length="240" mass="24747">MSTSEPLVRCEAVTHVYRDDTGAEVTALDGVDLTVHAGEAVALVGPSGAGKSTLLTLLAGLVRPTSGHVVVAGHDLGTLSERALLRVRATSLGVVLQSPGRNLLPYASARRNVAFAQRPARGSASGGTDEVDELLDAVGLLPRAGTAARHLSGGQQQRLALAVALAGNPPLLLADEPTSQLDRTTGETVLALMLQVRERRGTALVVVTHDAEVSRRLDVEHTILDGRLTTSARAGSGGAA</sequence>
<protein>
    <recommendedName>
        <fullName evidence="4">ABC transporter domain-containing protein</fullName>
    </recommendedName>
</protein>
<evidence type="ECO:0000313" key="6">
    <source>
        <dbReference type="Proteomes" id="UP001500767"/>
    </source>
</evidence>
<dbReference type="RefSeq" id="WP_204912393.1">
    <property type="nucleotide sequence ID" value="NZ_BAAAYR010000001.1"/>
</dbReference>
<evidence type="ECO:0000256" key="2">
    <source>
        <dbReference type="ARBA" id="ARBA00022741"/>
    </source>
</evidence>
<evidence type="ECO:0000256" key="3">
    <source>
        <dbReference type="ARBA" id="ARBA00022840"/>
    </source>
</evidence>
<comment type="caution">
    <text evidence="5">The sequence shown here is derived from an EMBL/GenBank/DDBJ whole genome shotgun (WGS) entry which is preliminary data.</text>
</comment>
<dbReference type="EMBL" id="BAAAYR010000001">
    <property type="protein sequence ID" value="GAA3552887.1"/>
    <property type="molecule type" value="Genomic_DNA"/>
</dbReference>
<keyword evidence="6" id="KW-1185">Reference proteome</keyword>
<dbReference type="InterPro" id="IPR003593">
    <property type="entry name" value="AAA+_ATPase"/>
</dbReference>
<name>A0ABP6WML1_9ACTN</name>
<dbReference type="PANTHER" id="PTHR24220:SF685">
    <property type="entry name" value="ABC TRANSPORTER RELATED"/>
    <property type="match status" value="1"/>
</dbReference>
<dbReference type="Pfam" id="PF00005">
    <property type="entry name" value="ABC_tran"/>
    <property type="match status" value="1"/>
</dbReference>
<feature type="domain" description="ABC transporter" evidence="4">
    <location>
        <begin position="8"/>
        <end position="240"/>
    </location>
</feature>
<dbReference type="InterPro" id="IPR017871">
    <property type="entry name" value="ABC_transporter-like_CS"/>
</dbReference>
<reference evidence="6" key="1">
    <citation type="journal article" date="2019" name="Int. J. Syst. Evol. Microbiol.">
        <title>The Global Catalogue of Microorganisms (GCM) 10K type strain sequencing project: providing services to taxonomists for standard genome sequencing and annotation.</title>
        <authorList>
            <consortium name="The Broad Institute Genomics Platform"/>
            <consortium name="The Broad Institute Genome Sequencing Center for Infectious Disease"/>
            <person name="Wu L."/>
            <person name="Ma J."/>
        </authorList>
    </citation>
    <scope>NUCLEOTIDE SEQUENCE [LARGE SCALE GENOMIC DNA]</scope>
    <source>
        <strain evidence="6">JCM 16540</strain>
    </source>
</reference>
<dbReference type="InterPro" id="IPR027417">
    <property type="entry name" value="P-loop_NTPase"/>
</dbReference>
<dbReference type="InterPro" id="IPR017911">
    <property type="entry name" value="MacB-like_ATP-bd"/>
</dbReference>
<evidence type="ECO:0000256" key="1">
    <source>
        <dbReference type="ARBA" id="ARBA00022448"/>
    </source>
</evidence>
<dbReference type="InterPro" id="IPR015854">
    <property type="entry name" value="ABC_transpr_LolD-like"/>
</dbReference>
<evidence type="ECO:0000313" key="5">
    <source>
        <dbReference type="EMBL" id="GAA3552887.1"/>
    </source>
</evidence>
<keyword evidence="3" id="KW-0067">ATP-binding</keyword>
<dbReference type="PROSITE" id="PS50893">
    <property type="entry name" value="ABC_TRANSPORTER_2"/>
    <property type="match status" value="1"/>
</dbReference>
<keyword evidence="2" id="KW-0547">Nucleotide-binding</keyword>
<dbReference type="PANTHER" id="PTHR24220">
    <property type="entry name" value="IMPORT ATP-BINDING PROTEIN"/>
    <property type="match status" value="1"/>
</dbReference>
<organism evidence="5 6">
    <name type="scientific">Microlunatus spumicola</name>
    <dbReference type="NCBI Taxonomy" id="81499"/>
    <lineage>
        <taxon>Bacteria</taxon>
        <taxon>Bacillati</taxon>
        <taxon>Actinomycetota</taxon>
        <taxon>Actinomycetes</taxon>
        <taxon>Propionibacteriales</taxon>
        <taxon>Propionibacteriaceae</taxon>
        <taxon>Microlunatus</taxon>
    </lineage>
</organism>
<dbReference type="SUPFAM" id="SSF52540">
    <property type="entry name" value="P-loop containing nucleoside triphosphate hydrolases"/>
    <property type="match status" value="1"/>
</dbReference>
<proteinExistence type="predicted"/>